<dbReference type="EMBL" id="DF237268">
    <property type="protein sequence ID" value="GAQ86896.1"/>
    <property type="molecule type" value="Genomic_DNA"/>
</dbReference>
<evidence type="ECO:0000313" key="2">
    <source>
        <dbReference type="EMBL" id="GAQ86896.1"/>
    </source>
</evidence>
<evidence type="ECO:0000313" key="3">
    <source>
        <dbReference type="Proteomes" id="UP000054558"/>
    </source>
</evidence>
<dbReference type="Pfam" id="PF07386">
    <property type="entry name" value="DUF1499"/>
    <property type="match status" value="1"/>
</dbReference>
<reference evidence="2 3" key="1">
    <citation type="journal article" date="2014" name="Nat. Commun.">
        <title>Klebsormidium flaccidum genome reveals primary factors for plant terrestrial adaptation.</title>
        <authorList>
            <person name="Hori K."/>
            <person name="Maruyama F."/>
            <person name="Fujisawa T."/>
            <person name="Togashi T."/>
            <person name="Yamamoto N."/>
            <person name="Seo M."/>
            <person name="Sato S."/>
            <person name="Yamada T."/>
            <person name="Mori H."/>
            <person name="Tajima N."/>
            <person name="Moriyama T."/>
            <person name="Ikeuchi M."/>
            <person name="Watanabe M."/>
            <person name="Wada H."/>
            <person name="Kobayashi K."/>
            <person name="Saito M."/>
            <person name="Masuda T."/>
            <person name="Sasaki-Sekimoto Y."/>
            <person name="Mashiguchi K."/>
            <person name="Awai K."/>
            <person name="Shimojima M."/>
            <person name="Masuda S."/>
            <person name="Iwai M."/>
            <person name="Nobusawa T."/>
            <person name="Narise T."/>
            <person name="Kondo S."/>
            <person name="Saito H."/>
            <person name="Sato R."/>
            <person name="Murakawa M."/>
            <person name="Ihara Y."/>
            <person name="Oshima-Yamada Y."/>
            <person name="Ohtaka K."/>
            <person name="Satoh M."/>
            <person name="Sonobe K."/>
            <person name="Ishii M."/>
            <person name="Ohtani R."/>
            <person name="Kanamori-Sato M."/>
            <person name="Honoki R."/>
            <person name="Miyazaki D."/>
            <person name="Mochizuki H."/>
            <person name="Umetsu J."/>
            <person name="Higashi K."/>
            <person name="Shibata D."/>
            <person name="Kamiya Y."/>
            <person name="Sato N."/>
            <person name="Nakamura Y."/>
            <person name="Tabata S."/>
            <person name="Ida S."/>
            <person name="Kurokawa K."/>
            <person name="Ohta H."/>
        </authorList>
    </citation>
    <scope>NUCLEOTIDE SEQUENCE [LARGE SCALE GENOMIC DNA]</scope>
    <source>
        <strain evidence="2 3">NIES-2285</strain>
    </source>
</reference>
<feature type="compositionally biased region" description="Basic residues" evidence="1">
    <location>
        <begin position="12"/>
        <end position="22"/>
    </location>
</feature>
<dbReference type="AlphaFoldDB" id="A0A1Y1IDW7"/>
<organism evidence="2 3">
    <name type="scientific">Klebsormidium nitens</name>
    <name type="common">Green alga</name>
    <name type="synonym">Ulothrix nitens</name>
    <dbReference type="NCBI Taxonomy" id="105231"/>
    <lineage>
        <taxon>Eukaryota</taxon>
        <taxon>Viridiplantae</taxon>
        <taxon>Streptophyta</taxon>
        <taxon>Klebsormidiophyceae</taxon>
        <taxon>Klebsormidiales</taxon>
        <taxon>Klebsormidiaceae</taxon>
        <taxon>Klebsormidium</taxon>
    </lineage>
</organism>
<name>A0A1Y1IDW7_KLENI</name>
<dbReference type="InterPro" id="IPR010865">
    <property type="entry name" value="DUF1499"/>
</dbReference>
<sequence length="321" mass="34787">MQIGPDCESASPRRRSMVRHRGKSPDVGDTSLETGNGGYLASFSKLSDALHGDALHRKPFHPTLLPLLGLLGALQLWLAAEWGNPSGVAIGCCAVLLGLGLQLLQWGARTRAWADGRGSGLLKGFVVLLGLLLLIRIASPDPYYDRIPETCALAKAQGCSRLSVVVPNVPNPNPPPDGRIAIQDIASMVQRWAARQRGVTVLHQWPTVGSPTAMFMHLRAVSAFWGFADDVLLTVELREGHKGEHARAGLVYILGHSQLRIGKSDFGVNEARLRNLLSDLLDDIAALSGNGDDVQKWRAEIYGLKGLRPIKAKIPENPLRH</sequence>
<dbReference type="Proteomes" id="UP000054558">
    <property type="component" value="Unassembled WGS sequence"/>
</dbReference>
<feature type="region of interest" description="Disordered" evidence="1">
    <location>
        <begin position="1"/>
        <end position="33"/>
    </location>
</feature>
<gene>
    <name evidence="2" type="ORF">KFL_003190070</name>
</gene>
<protein>
    <submittedName>
        <fullName evidence="2">Uncharacterized protein</fullName>
    </submittedName>
</protein>
<proteinExistence type="predicted"/>
<evidence type="ECO:0000256" key="1">
    <source>
        <dbReference type="SAM" id="MobiDB-lite"/>
    </source>
</evidence>
<keyword evidence="3" id="KW-1185">Reference proteome</keyword>
<accession>A0A1Y1IDW7</accession>